<feature type="transmembrane region" description="Helical" evidence="1">
    <location>
        <begin position="7"/>
        <end position="32"/>
    </location>
</feature>
<evidence type="ECO:0000313" key="3">
    <source>
        <dbReference type="Proteomes" id="UP000027015"/>
    </source>
</evidence>
<organism evidence="2 3">
    <name type="scientific">Bartonella koehlerae C-29</name>
    <dbReference type="NCBI Taxonomy" id="1134510"/>
    <lineage>
        <taxon>Bacteria</taxon>
        <taxon>Pseudomonadati</taxon>
        <taxon>Pseudomonadota</taxon>
        <taxon>Alphaproteobacteria</taxon>
        <taxon>Hyphomicrobiales</taxon>
        <taxon>Bartonellaceae</taxon>
        <taxon>Bartonella</taxon>
    </lineage>
</organism>
<reference evidence="2 3" key="1">
    <citation type="submission" date="2012-04" db="EMBL/GenBank/DDBJ databases">
        <title>The Genome Sequence of Bartonella koehlerae C-29.</title>
        <authorList>
            <consortium name="The Broad Institute Genome Sequencing Platform"/>
            <consortium name="The Broad Institute Genome Sequencing Center for Infectious Disease"/>
            <person name="Feldgarden M."/>
            <person name="Kirby J."/>
            <person name="Kosoy M."/>
            <person name="Birtles R."/>
            <person name="Probert W.S."/>
            <person name="Chiaraviglio L."/>
            <person name="Walker B."/>
            <person name="Young S.K."/>
            <person name="Zeng Q."/>
            <person name="Gargeya S."/>
            <person name="Fitzgerald M."/>
            <person name="Haas B."/>
            <person name="Abouelleil A."/>
            <person name="Alvarado L."/>
            <person name="Arachchi H.M."/>
            <person name="Berlin A.M."/>
            <person name="Chapman S.B."/>
            <person name="Goldberg J."/>
            <person name="Griggs A."/>
            <person name="Gujja S."/>
            <person name="Hansen M."/>
            <person name="Howarth C."/>
            <person name="Imamovic A."/>
            <person name="Larimer J."/>
            <person name="McCowen C."/>
            <person name="Montmayeur A."/>
            <person name="Murphy C."/>
            <person name="Neiman D."/>
            <person name="Pearson M."/>
            <person name="Priest M."/>
            <person name="Roberts A."/>
            <person name="Saif S."/>
            <person name="Shea T."/>
            <person name="Sisk P."/>
            <person name="Sykes S."/>
            <person name="Wortman J."/>
            <person name="Nusbaum C."/>
            <person name="Birren B."/>
        </authorList>
    </citation>
    <scope>NUCLEOTIDE SEQUENCE [LARGE SCALE GENOMIC DNA]</scope>
    <source>
        <strain evidence="2 3">C-29</strain>
    </source>
</reference>
<keyword evidence="3" id="KW-1185">Reference proteome</keyword>
<name>A0A067W4T4_9HYPH</name>
<comment type="caution">
    <text evidence="2">The sequence shown here is derived from an EMBL/GenBank/DDBJ whole genome shotgun (WGS) entry which is preliminary data.</text>
</comment>
<dbReference type="Proteomes" id="UP000027015">
    <property type="component" value="Unassembled WGS sequence"/>
</dbReference>
<accession>A0A067W4T4</accession>
<protein>
    <submittedName>
        <fullName evidence="2">Uncharacterized protein</fullName>
    </submittedName>
</protein>
<evidence type="ECO:0000256" key="1">
    <source>
        <dbReference type="SAM" id="Phobius"/>
    </source>
</evidence>
<gene>
    <name evidence="2" type="ORF">O9A_01368</name>
</gene>
<proteinExistence type="predicted"/>
<evidence type="ECO:0000313" key="2">
    <source>
        <dbReference type="EMBL" id="KEC54754.1"/>
    </source>
</evidence>
<keyword evidence="1" id="KW-0812">Transmembrane</keyword>
<keyword evidence="1" id="KW-0472">Membrane</keyword>
<dbReference type="HOGENOM" id="CLU_3212904_0_0_5"/>
<keyword evidence="1" id="KW-1133">Transmembrane helix</keyword>
<dbReference type="AlphaFoldDB" id="A0A067W4T4"/>
<sequence length="44" mass="5125">MCERIKILLVIFFEKIYVILNGDLMVRVLLLLGNSVTFIHKSCE</sequence>
<dbReference type="EMBL" id="AHPL01000010">
    <property type="protein sequence ID" value="KEC54754.1"/>
    <property type="molecule type" value="Genomic_DNA"/>
</dbReference>